<feature type="region of interest" description="Disordered" evidence="9">
    <location>
        <begin position="191"/>
        <end position="212"/>
    </location>
</feature>
<comment type="caution">
    <text evidence="11">The sequence shown here is derived from an EMBL/GenBank/DDBJ whole genome shotgun (WGS) entry which is preliminary data.</text>
</comment>
<evidence type="ECO:0000256" key="8">
    <source>
        <dbReference type="ARBA" id="ARBA00023136"/>
    </source>
</evidence>
<keyword evidence="4" id="KW-0256">Endoplasmic reticulum</keyword>
<keyword evidence="7" id="KW-0446">Lipid-binding</keyword>
<dbReference type="EMBL" id="JASCZI010030266">
    <property type="protein sequence ID" value="MED6120213.1"/>
    <property type="molecule type" value="Genomic_DNA"/>
</dbReference>
<comment type="subcellular location">
    <subcellularLocation>
        <location evidence="1">Endoplasmic reticulum membrane</location>
    </subcellularLocation>
</comment>
<gene>
    <name evidence="11" type="ORF">PIB30_019006</name>
</gene>
<dbReference type="InterPro" id="IPR031468">
    <property type="entry name" value="SMP_LBD"/>
</dbReference>
<evidence type="ECO:0000256" key="1">
    <source>
        <dbReference type="ARBA" id="ARBA00004586"/>
    </source>
</evidence>
<feature type="region of interest" description="Disordered" evidence="9">
    <location>
        <begin position="249"/>
        <end position="284"/>
    </location>
</feature>
<keyword evidence="12" id="KW-1185">Reference proteome</keyword>
<feature type="region of interest" description="Disordered" evidence="9">
    <location>
        <begin position="1"/>
        <end position="29"/>
    </location>
</feature>
<feature type="compositionally biased region" description="Polar residues" evidence="9">
    <location>
        <begin position="13"/>
        <end position="27"/>
    </location>
</feature>
<dbReference type="Pfam" id="PF23065">
    <property type="entry name" value="PH_SMPa"/>
    <property type="match status" value="1"/>
</dbReference>
<accession>A0ABU6R8B3</accession>
<organism evidence="11 12">
    <name type="scientific">Stylosanthes scabra</name>
    <dbReference type="NCBI Taxonomy" id="79078"/>
    <lineage>
        <taxon>Eukaryota</taxon>
        <taxon>Viridiplantae</taxon>
        <taxon>Streptophyta</taxon>
        <taxon>Embryophyta</taxon>
        <taxon>Tracheophyta</taxon>
        <taxon>Spermatophyta</taxon>
        <taxon>Magnoliopsida</taxon>
        <taxon>eudicotyledons</taxon>
        <taxon>Gunneridae</taxon>
        <taxon>Pentapetalae</taxon>
        <taxon>rosids</taxon>
        <taxon>fabids</taxon>
        <taxon>Fabales</taxon>
        <taxon>Fabaceae</taxon>
        <taxon>Papilionoideae</taxon>
        <taxon>50 kb inversion clade</taxon>
        <taxon>dalbergioids sensu lato</taxon>
        <taxon>Dalbergieae</taxon>
        <taxon>Pterocarpus clade</taxon>
        <taxon>Stylosanthes</taxon>
    </lineage>
</organism>
<evidence type="ECO:0000313" key="12">
    <source>
        <dbReference type="Proteomes" id="UP001341840"/>
    </source>
</evidence>
<keyword evidence="5" id="KW-1133">Transmembrane helix</keyword>
<proteinExistence type="predicted"/>
<evidence type="ECO:0000256" key="3">
    <source>
        <dbReference type="ARBA" id="ARBA00022692"/>
    </source>
</evidence>
<keyword evidence="8" id="KW-0472">Membrane</keyword>
<evidence type="ECO:0000256" key="5">
    <source>
        <dbReference type="ARBA" id="ARBA00022989"/>
    </source>
</evidence>
<evidence type="ECO:0000313" key="11">
    <source>
        <dbReference type="EMBL" id="MED6120213.1"/>
    </source>
</evidence>
<evidence type="ECO:0000256" key="7">
    <source>
        <dbReference type="ARBA" id="ARBA00023121"/>
    </source>
</evidence>
<dbReference type="InterPro" id="IPR057080">
    <property type="entry name" value="PH_SMPa"/>
</dbReference>
<feature type="compositionally biased region" description="Low complexity" evidence="9">
    <location>
        <begin position="268"/>
        <end position="280"/>
    </location>
</feature>
<keyword evidence="3" id="KW-0812">Transmembrane</keyword>
<feature type="domain" description="SMP-LTD" evidence="10">
    <location>
        <begin position="297"/>
        <end position="565"/>
    </location>
</feature>
<evidence type="ECO:0000259" key="10">
    <source>
        <dbReference type="PROSITE" id="PS51847"/>
    </source>
</evidence>
<feature type="region of interest" description="Disordered" evidence="9">
    <location>
        <begin position="614"/>
        <end position="646"/>
    </location>
</feature>
<keyword evidence="2" id="KW-0813">Transport</keyword>
<dbReference type="PANTHER" id="PTHR13466:SF0">
    <property type="entry name" value="SMP-LTD DOMAIN-CONTAINING PROTEIN"/>
    <property type="match status" value="1"/>
</dbReference>
<evidence type="ECO:0000256" key="2">
    <source>
        <dbReference type="ARBA" id="ARBA00022448"/>
    </source>
</evidence>
<dbReference type="Proteomes" id="UP001341840">
    <property type="component" value="Unassembled WGS sequence"/>
</dbReference>
<dbReference type="CDD" id="cd21675">
    <property type="entry name" value="SMP_TEX2"/>
    <property type="match status" value="1"/>
</dbReference>
<dbReference type="PANTHER" id="PTHR13466">
    <property type="entry name" value="TEX2 PROTEIN-RELATED"/>
    <property type="match status" value="1"/>
</dbReference>
<evidence type="ECO:0000256" key="4">
    <source>
        <dbReference type="ARBA" id="ARBA00022824"/>
    </source>
</evidence>
<sequence>MKDKAKISAPISLDSSSQIDPNQSPDSSIEKEGVIWVIEEHKVSKLWQEKTAKDHRRKREVLEVNPVKKHGKIKDESLIITEHDGSETAILLKGCVIEAVSSSSLPSKKWAKRYPIKVENKKSTVYHGSKSLYIYLETSWEKEAWCKALRLASCEQSEKLRWFTQLYEEFHRYLVSLNIEYHPFIMRPSAGSSFDASERSIKPDGSSSRVRQFFRRITKKPPRIGSDKERKSIDKLRACQDAILATEYMRGSSTASDPKSSMPEKAPSSGSSMSRSRSQSNIYVRSDSDVDEKYGTDDGTLCWNLLISRLFFDAKGNSQVKKAIQERMQRALTNVRTPSYVGEVICTDINMGTTPPYIIGMRVLPMEMNDVCTFEVDIEYSGGVVVEIETRLEVYELQKAKATEGSNPESSNAGAAPSDLLEGFEDLSKQLNLGDGVNDSEETKIDVNVNTDASKVSRGASSSFYGSRWKSMLNSLAKHVSQVPLTLAIRIVSLKGTMRLQIKPPPSDNLWYGFTSMPDIDFNLESCVGDHKITSARIAVFLVNRLKAAFRETLVLPSSECVSIPWMLAEKENWIPRTVAPYIWIKQESVHDTSVSNDKTSAKTSVDCWGIAQQNQHGAKSNREPVRKSFSFGRASPSSSPSPIVLKSSQSFDQLSTPFLENYFMQETEDLKELPATSTQNESSTDETSEEKTADITVIQPQSTLVSVLTDKPVGPSEQKKIGKREKMFDLRKKMSEKLEEKRRHFVVKMRGP</sequence>
<keyword evidence="6" id="KW-0445">Lipid transport</keyword>
<dbReference type="PROSITE" id="PS51847">
    <property type="entry name" value="SMP"/>
    <property type="match status" value="1"/>
</dbReference>
<reference evidence="11 12" key="1">
    <citation type="journal article" date="2023" name="Plants (Basel)">
        <title>Bridging the Gap: Combining Genomics and Transcriptomics Approaches to Understand Stylosanthes scabra, an Orphan Legume from the Brazilian Caatinga.</title>
        <authorList>
            <person name="Ferreira-Neto J.R.C."/>
            <person name="da Silva M.D."/>
            <person name="Binneck E."/>
            <person name="de Melo N.F."/>
            <person name="da Silva R.H."/>
            <person name="de Melo A.L.T.M."/>
            <person name="Pandolfi V."/>
            <person name="Bustamante F.O."/>
            <person name="Brasileiro-Vidal A.C."/>
            <person name="Benko-Iseppon A.M."/>
        </authorList>
    </citation>
    <scope>NUCLEOTIDE SEQUENCE [LARGE SCALE GENOMIC DNA]</scope>
    <source>
        <tissue evidence="11">Leaves</tissue>
    </source>
</reference>
<name>A0ABU6R8B3_9FABA</name>
<feature type="region of interest" description="Disordered" evidence="9">
    <location>
        <begin position="672"/>
        <end position="694"/>
    </location>
</feature>
<feature type="compositionally biased region" description="Low complexity" evidence="9">
    <location>
        <begin position="629"/>
        <end position="646"/>
    </location>
</feature>
<protein>
    <recommendedName>
        <fullName evidence="10">SMP-LTD domain-containing protein</fullName>
    </recommendedName>
</protein>
<evidence type="ECO:0000256" key="6">
    <source>
        <dbReference type="ARBA" id="ARBA00023055"/>
    </source>
</evidence>
<evidence type="ECO:0000256" key="9">
    <source>
        <dbReference type="SAM" id="MobiDB-lite"/>
    </source>
</evidence>